<dbReference type="SUPFAM" id="SSF54637">
    <property type="entry name" value="Thioesterase/thiol ester dehydrase-isomerase"/>
    <property type="match status" value="1"/>
</dbReference>
<keyword evidence="1 3" id="KW-0378">Hydrolase</keyword>
<accession>A0A5S5CCR4</accession>
<organism evidence="3 4">
    <name type="scientific">Aquimarina intermedia</name>
    <dbReference type="NCBI Taxonomy" id="350814"/>
    <lineage>
        <taxon>Bacteria</taxon>
        <taxon>Pseudomonadati</taxon>
        <taxon>Bacteroidota</taxon>
        <taxon>Flavobacteriia</taxon>
        <taxon>Flavobacteriales</taxon>
        <taxon>Flavobacteriaceae</taxon>
        <taxon>Aquimarina</taxon>
    </lineage>
</organism>
<evidence type="ECO:0000259" key="2">
    <source>
        <dbReference type="Pfam" id="PF01643"/>
    </source>
</evidence>
<protein>
    <submittedName>
        <fullName evidence="3">Acyl-CoA thioester hydrolase</fullName>
    </submittedName>
</protein>
<dbReference type="RefSeq" id="WP_148781747.1">
    <property type="nucleotide sequence ID" value="NZ_VNHU01000002.1"/>
</dbReference>
<proteinExistence type="predicted"/>
<dbReference type="OrthoDB" id="9801517at2"/>
<dbReference type="AlphaFoldDB" id="A0A5S5CCR4"/>
<dbReference type="InterPro" id="IPR029069">
    <property type="entry name" value="HotDog_dom_sf"/>
</dbReference>
<dbReference type="InterPro" id="IPR050563">
    <property type="entry name" value="4-hydroxybenzoyl-CoA_TE"/>
</dbReference>
<feature type="domain" description="Acyl-ACP thioesterase N-terminal hotdog" evidence="2">
    <location>
        <begin position="10"/>
        <end position="127"/>
    </location>
</feature>
<dbReference type="PANTHER" id="PTHR31793">
    <property type="entry name" value="4-HYDROXYBENZOYL-COA THIOESTERASE FAMILY MEMBER"/>
    <property type="match status" value="1"/>
</dbReference>
<sequence>MTQPFEIEIIVPTSAIDDMNHVNNVVYLRWIQDVAQQHWQHKTDLSMREHFVWVVMNHYIEYHAPAFAEQRLKLKTWIDHHQGAKSERRTEIINVETNQLVVTAKTNWCLLQTKNLRPTRITEEISNLF</sequence>
<dbReference type="PANTHER" id="PTHR31793:SF37">
    <property type="entry name" value="ACYL-COA THIOESTER HYDROLASE YBGC"/>
    <property type="match status" value="1"/>
</dbReference>
<dbReference type="CDD" id="cd00586">
    <property type="entry name" value="4HBT"/>
    <property type="match status" value="1"/>
</dbReference>
<dbReference type="Pfam" id="PF01643">
    <property type="entry name" value="Acyl-ACP_TE"/>
    <property type="match status" value="1"/>
</dbReference>
<name>A0A5S5CCR4_9FLAO</name>
<dbReference type="GO" id="GO:0047617">
    <property type="term" value="F:fatty acyl-CoA hydrolase activity"/>
    <property type="evidence" value="ECO:0007669"/>
    <property type="project" value="TreeGrafter"/>
</dbReference>
<comment type="caution">
    <text evidence="3">The sequence shown here is derived from an EMBL/GenBank/DDBJ whole genome shotgun (WGS) entry which is preliminary data.</text>
</comment>
<gene>
    <name evidence="3" type="ORF">BD809_102367</name>
</gene>
<evidence type="ECO:0000313" key="3">
    <source>
        <dbReference type="EMBL" id="TYP76150.1"/>
    </source>
</evidence>
<dbReference type="Proteomes" id="UP000324376">
    <property type="component" value="Unassembled WGS sequence"/>
</dbReference>
<dbReference type="GO" id="GO:0006633">
    <property type="term" value="P:fatty acid biosynthetic process"/>
    <property type="evidence" value="ECO:0007669"/>
    <property type="project" value="InterPro"/>
</dbReference>
<reference evidence="3 4" key="1">
    <citation type="submission" date="2019-07" db="EMBL/GenBank/DDBJ databases">
        <title>Genomic Encyclopedia of Archaeal and Bacterial Type Strains, Phase II (KMG-II): from individual species to whole genera.</title>
        <authorList>
            <person name="Goeker M."/>
        </authorList>
    </citation>
    <scope>NUCLEOTIDE SEQUENCE [LARGE SCALE GENOMIC DNA]</scope>
    <source>
        <strain evidence="3 4">DSM 17527</strain>
    </source>
</reference>
<evidence type="ECO:0000256" key="1">
    <source>
        <dbReference type="ARBA" id="ARBA00022801"/>
    </source>
</evidence>
<dbReference type="EMBL" id="VNHU01000002">
    <property type="protein sequence ID" value="TYP76150.1"/>
    <property type="molecule type" value="Genomic_DNA"/>
</dbReference>
<dbReference type="InterPro" id="IPR002864">
    <property type="entry name" value="Acyl-ACP_thioesterase_NHD"/>
</dbReference>
<dbReference type="Gene3D" id="3.10.129.10">
    <property type="entry name" value="Hotdog Thioesterase"/>
    <property type="match status" value="1"/>
</dbReference>
<evidence type="ECO:0000313" key="4">
    <source>
        <dbReference type="Proteomes" id="UP000324376"/>
    </source>
</evidence>
<keyword evidence="4" id="KW-1185">Reference proteome</keyword>